<protein>
    <submittedName>
        <fullName evidence="1">Elongation factor P hydroxylase</fullName>
        <ecNumber evidence="1">1.14.-.-</ecNumber>
    </submittedName>
</protein>
<dbReference type="GO" id="GO:0016491">
    <property type="term" value="F:oxidoreductase activity"/>
    <property type="evidence" value="ECO:0007669"/>
    <property type="project" value="UniProtKB-KW"/>
</dbReference>
<dbReference type="EC" id="1.14.-.-" evidence="1"/>
<dbReference type="GO" id="GO:0003746">
    <property type="term" value="F:translation elongation factor activity"/>
    <property type="evidence" value="ECO:0007669"/>
    <property type="project" value="UniProtKB-KW"/>
</dbReference>
<keyword evidence="1" id="KW-0251">Elongation factor</keyword>
<keyword evidence="2" id="KW-1185">Reference proteome</keyword>
<evidence type="ECO:0000313" key="1">
    <source>
        <dbReference type="EMBL" id="SMA43486.1"/>
    </source>
</evidence>
<accession>A0A1X7AI79</accession>
<keyword evidence="1" id="KW-0648">Protein biosynthesis</keyword>
<organism evidence="1 2">
    <name type="scientific">Parendozoicomonas haliclonae</name>
    <dbReference type="NCBI Taxonomy" id="1960125"/>
    <lineage>
        <taxon>Bacteria</taxon>
        <taxon>Pseudomonadati</taxon>
        <taxon>Pseudomonadota</taxon>
        <taxon>Gammaproteobacteria</taxon>
        <taxon>Oceanospirillales</taxon>
        <taxon>Endozoicomonadaceae</taxon>
        <taxon>Parendozoicomonas</taxon>
    </lineage>
</organism>
<dbReference type="EMBL" id="FWPT01000003">
    <property type="protein sequence ID" value="SMA43486.1"/>
    <property type="molecule type" value="Genomic_DNA"/>
</dbReference>
<proteinExistence type="predicted"/>
<dbReference type="Pfam" id="PF04315">
    <property type="entry name" value="EpmC"/>
    <property type="match status" value="1"/>
</dbReference>
<dbReference type="InterPro" id="IPR007411">
    <property type="entry name" value="EpmC"/>
</dbReference>
<dbReference type="OrthoDB" id="5298591at2"/>
<evidence type="ECO:0000313" key="2">
    <source>
        <dbReference type="Proteomes" id="UP000196573"/>
    </source>
</evidence>
<dbReference type="Proteomes" id="UP000196573">
    <property type="component" value="Unassembled WGS sequence"/>
</dbReference>
<keyword evidence="1" id="KW-0560">Oxidoreductase</keyword>
<dbReference type="AlphaFoldDB" id="A0A1X7AI79"/>
<gene>
    <name evidence="1" type="primary">epmC</name>
    <name evidence="1" type="ORF">EHSB41UT_01604</name>
</gene>
<name>A0A1X7AI79_9GAMM</name>
<dbReference type="RefSeq" id="WP_087108630.1">
    <property type="nucleotide sequence ID" value="NZ_CBCSCN010000008.1"/>
</dbReference>
<reference evidence="1 2" key="1">
    <citation type="submission" date="2017-03" db="EMBL/GenBank/DDBJ databases">
        <authorList>
            <person name="Afonso C.L."/>
            <person name="Miller P.J."/>
            <person name="Scott M.A."/>
            <person name="Spackman E."/>
            <person name="Goraichik I."/>
            <person name="Dimitrov K.M."/>
            <person name="Suarez D.L."/>
            <person name="Swayne D.E."/>
        </authorList>
    </citation>
    <scope>NUCLEOTIDE SEQUENCE [LARGE SCALE GENOMIC DNA]</scope>
    <source>
        <strain evidence="1">SB41UT1</strain>
    </source>
</reference>
<sequence>MAHTIYNINNKITQHNDQDLIRIFNNCFHNSYNTILQGGAPEPLYTPADEAQPARIDYRDDYFASALHEIAHWCIAGKQRRLQEDFGYWYEPDGRSHEQQALFEKVEVKPQAMEWIFSLCCRAPFRISADNLMTGNSCSDTFRLAVEQQARNYLMNGLPERAGVFARALADFYRSGEYPTLAELPQKRSVPA</sequence>